<proteinExistence type="predicted"/>
<feature type="non-terminal residue" evidence="2">
    <location>
        <position position="1"/>
    </location>
</feature>
<evidence type="ECO:0000313" key="3">
    <source>
        <dbReference type="Proteomes" id="UP000029453"/>
    </source>
</evidence>
<evidence type="ECO:0000313" key="2">
    <source>
        <dbReference type="EMBL" id="GAC42580.1"/>
    </source>
</evidence>
<comment type="caution">
    <text evidence="2">The sequence shown here is derived from an EMBL/GenBank/DDBJ whole genome shotgun (WGS) entry which is preliminary data.</text>
</comment>
<keyword evidence="3" id="KW-1185">Reference proteome</keyword>
<reference evidence="2 3" key="1">
    <citation type="submission" date="2012-10" db="EMBL/GenBank/DDBJ databases">
        <title>Draft Genome Sequence of Paenibacillus popilliae ATCC 14706T.</title>
        <authorList>
            <person name="Iiyama K."/>
            <person name="Mori K."/>
            <person name="Mon H."/>
            <person name="Chieda Y."/>
            <person name="Lee J.M."/>
            <person name="Kusakabe T."/>
            <person name="Tashiro K."/>
            <person name="Asano S."/>
            <person name="Yasunaga-Aoki C."/>
            <person name="Shimizu S."/>
        </authorList>
    </citation>
    <scope>NUCLEOTIDE SEQUENCE [LARGE SCALE GENOMIC DNA]</scope>
    <source>
        <strain evidence="2 3">ATCC 14706</strain>
    </source>
</reference>
<feature type="coiled-coil region" evidence="1">
    <location>
        <begin position="31"/>
        <end position="65"/>
    </location>
</feature>
<keyword evidence="1" id="KW-0175">Coiled coil</keyword>
<dbReference type="EMBL" id="BALG01000115">
    <property type="protein sequence ID" value="GAC42580.1"/>
    <property type="molecule type" value="Genomic_DNA"/>
</dbReference>
<protein>
    <submittedName>
        <fullName evidence="2">Uncharacterized protein</fullName>
    </submittedName>
</protein>
<accession>M9LHZ2</accession>
<sequence>DGTDSFLSFGGLAGASILLAAKLSIFHLQKTLSEEVLIKTLKNRIKALEEENKQLKDQVQKLHGKLF</sequence>
<name>M9LHZ2_PAEPP</name>
<gene>
    <name evidence="2" type="ORF">PPOP_1937</name>
</gene>
<dbReference type="Proteomes" id="UP000029453">
    <property type="component" value="Unassembled WGS sequence"/>
</dbReference>
<organism evidence="2 3">
    <name type="scientific">Paenibacillus popilliae ATCC 14706</name>
    <dbReference type="NCBI Taxonomy" id="1212764"/>
    <lineage>
        <taxon>Bacteria</taxon>
        <taxon>Bacillati</taxon>
        <taxon>Bacillota</taxon>
        <taxon>Bacilli</taxon>
        <taxon>Bacillales</taxon>
        <taxon>Paenibacillaceae</taxon>
        <taxon>Paenibacillus</taxon>
    </lineage>
</organism>
<evidence type="ECO:0000256" key="1">
    <source>
        <dbReference type="SAM" id="Coils"/>
    </source>
</evidence>
<dbReference type="AlphaFoldDB" id="M9LHZ2"/>